<feature type="domain" description="NERD" evidence="1">
    <location>
        <begin position="54"/>
        <end position="172"/>
    </location>
</feature>
<evidence type="ECO:0000259" key="2">
    <source>
        <dbReference type="PROSITE" id="PS50967"/>
    </source>
</evidence>
<dbReference type="Gene3D" id="1.10.150.80">
    <property type="entry name" value="HRDC domain"/>
    <property type="match status" value="1"/>
</dbReference>
<dbReference type="OrthoDB" id="9776650at2"/>
<evidence type="ECO:0000313" key="3">
    <source>
        <dbReference type="EMBL" id="EFC06123.1"/>
    </source>
</evidence>
<accession>D2MM47</accession>
<dbReference type="EMBL" id="ADFR01000002">
    <property type="protein sequence ID" value="EFC06123.1"/>
    <property type="molecule type" value="Genomic_DNA"/>
</dbReference>
<dbReference type="GO" id="GO:0003676">
    <property type="term" value="F:nucleic acid binding"/>
    <property type="evidence" value="ECO:0007669"/>
    <property type="project" value="InterPro"/>
</dbReference>
<comment type="caution">
    <text evidence="3">The sequence shown here is derived from an EMBL/GenBank/DDBJ whole genome shotgun (WGS) entry which is preliminary data.</text>
</comment>
<dbReference type="Pfam" id="PF08378">
    <property type="entry name" value="NERD"/>
    <property type="match status" value="1"/>
</dbReference>
<dbReference type="InterPro" id="IPR011528">
    <property type="entry name" value="NERD"/>
</dbReference>
<dbReference type="AlphaFoldDB" id="D2MM47"/>
<evidence type="ECO:0000313" key="4">
    <source>
        <dbReference type="Proteomes" id="UP000005017"/>
    </source>
</evidence>
<feature type="domain" description="HRDC" evidence="2">
    <location>
        <begin position="260"/>
        <end position="332"/>
    </location>
</feature>
<organism evidence="3 4">
    <name type="scientific">Bulleidia extructa W1219</name>
    <dbReference type="NCBI Taxonomy" id="679192"/>
    <lineage>
        <taxon>Bacteria</taxon>
        <taxon>Bacillati</taxon>
        <taxon>Bacillota</taxon>
        <taxon>Erysipelotrichia</taxon>
        <taxon>Erysipelotrichales</taxon>
        <taxon>Erysipelotrichaceae</taxon>
        <taxon>Bulleidia</taxon>
    </lineage>
</organism>
<dbReference type="InterPro" id="IPR010997">
    <property type="entry name" value="HRDC-like_sf"/>
</dbReference>
<gene>
    <name evidence="3" type="ORF">HMPREF9013_0818</name>
</gene>
<dbReference type="Proteomes" id="UP000005017">
    <property type="component" value="Unassembled WGS sequence"/>
</dbReference>
<name>D2MM47_9FIRM</name>
<dbReference type="InterPro" id="IPR002121">
    <property type="entry name" value="HRDC_dom"/>
</dbReference>
<dbReference type="InterPro" id="IPR044876">
    <property type="entry name" value="HRDC_dom_sf"/>
</dbReference>
<dbReference type="SUPFAM" id="SSF47819">
    <property type="entry name" value="HRDC-like"/>
    <property type="match status" value="1"/>
</dbReference>
<protein>
    <submittedName>
        <fullName evidence="3">HRDC domain protein</fullName>
    </submittedName>
</protein>
<dbReference type="RefSeq" id="WP_006626468.1">
    <property type="nucleotide sequence ID" value="NZ_ADFR01000002.1"/>
</dbReference>
<dbReference type="GO" id="GO:0000166">
    <property type="term" value="F:nucleotide binding"/>
    <property type="evidence" value="ECO:0007669"/>
    <property type="project" value="InterPro"/>
</dbReference>
<sequence>MGLIDLVTDAFRFKETVFYKETSDLKDRYNALKKLSDEYPNNKELLSEMMTIKRGLDGEDEIAYQLKKAHIGMYVLRDIKVKYEDLTAQIDYVIITPVYTYYIECKNLVGNITVTDKGDFIRELTINGKKVKKGMNSPLRQVEAQREVLRKIWDSGSSTIKKLFASKYFDDYRKVLVVVANQDTILNTSKAPKAMKYKILRADGLIRQIEYDLNHRKNGELFDTKNSMEKTAQSYINISIKEAINYYDYYKENYCSHISNQVCDDLKDRLIELRKKRSREMKIPAYYVYTNIELDKIVELRPKTIEELNDYNILTPVKVNIHGKAIIEEIKK</sequence>
<dbReference type="eggNOG" id="COG0514">
    <property type="taxonomic scope" value="Bacteria"/>
</dbReference>
<dbReference type="PROSITE" id="PS50965">
    <property type="entry name" value="NERD"/>
    <property type="match status" value="1"/>
</dbReference>
<keyword evidence="4" id="KW-1185">Reference proteome</keyword>
<evidence type="ECO:0000259" key="1">
    <source>
        <dbReference type="PROSITE" id="PS50965"/>
    </source>
</evidence>
<dbReference type="Pfam" id="PF00570">
    <property type="entry name" value="HRDC"/>
    <property type="match status" value="1"/>
</dbReference>
<dbReference type="PROSITE" id="PS50967">
    <property type="entry name" value="HRDC"/>
    <property type="match status" value="1"/>
</dbReference>
<proteinExistence type="predicted"/>
<reference evidence="4" key="1">
    <citation type="submission" date="2009-12" db="EMBL/GenBank/DDBJ databases">
        <title>Sequence of Clostridiales genomosp. BVAB3 str. UPII9-5.</title>
        <authorList>
            <person name="Madupu R."/>
            <person name="Durkin A.S."/>
            <person name="Torralba M."/>
            <person name="Methe B."/>
            <person name="Sutton G.G."/>
            <person name="Strausberg R.L."/>
            <person name="Nelson K.E."/>
        </authorList>
    </citation>
    <scope>NUCLEOTIDE SEQUENCE [LARGE SCALE GENOMIC DNA]</scope>
    <source>
        <strain evidence="4">W1219</strain>
    </source>
</reference>
<dbReference type="STRING" id="679192.HMPREF9013_0818"/>